<comment type="caution">
    <text evidence="2">The sequence shown here is derived from an EMBL/GenBank/DDBJ whole genome shotgun (WGS) entry which is preliminary data.</text>
</comment>
<dbReference type="InterPro" id="IPR050855">
    <property type="entry name" value="NDM-1-like"/>
</dbReference>
<dbReference type="Proteomes" id="UP000551501">
    <property type="component" value="Unassembled WGS sequence"/>
</dbReference>
<dbReference type="SMART" id="SM00849">
    <property type="entry name" value="Lactamase_B"/>
    <property type="match status" value="1"/>
</dbReference>
<evidence type="ECO:0000259" key="1">
    <source>
        <dbReference type="SMART" id="SM00849"/>
    </source>
</evidence>
<dbReference type="Gene3D" id="3.60.15.10">
    <property type="entry name" value="Ribonuclease Z/Hydroxyacylglutathione hydrolase-like"/>
    <property type="match status" value="1"/>
</dbReference>
<dbReference type="SUPFAM" id="SSF56281">
    <property type="entry name" value="Metallo-hydrolase/oxidoreductase"/>
    <property type="match status" value="1"/>
</dbReference>
<sequence>MVTAPADDHQLRTLTSEEPDKLVEWILGKEVTLRYIYLSHGHFDHWISAGYIAGHFPGVQIISAPEVKADIESQRANGESFRDQWAVLFQEPIPPAETFGFEVLTPERNIVRVGDYEFSIHSVGHSDGDDTTVLHVAPLNLVVAGDVVYNNVHQMFAEAPGGGFAAWRSAIDLVESLEPEIIIAGHRDYSRSDEAGKLLAETRDYLGVAERVLATENTREGIFRAMTEAFPGRLNPFVPLFCADILLQSA</sequence>
<protein>
    <submittedName>
        <fullName evidence="2">Glyoxylase-like metal-dependent hydrolase (Beta-lactamase superfamily II)</fullName>
    </submittedName>
</protein>
<accession>A0A840F2H6</accession>
<name>A0A840F2H6_9ACTN</name>
<reference evidence="2 3" key="1">
    <citation type="submission" date="2020-08" db="EMBL/GenBank/DDBJ databases">
        <title>Sequencing the genomes of 1000 actinobacteria strains.</title>
        <authorList>
            <person name="Klenk H.-P."/>
        </authorList>
    </citation>
    <scope>NUCLEOTIDE SEQUENCE [LARGE SCALE GENOMIC DNA]</scope>
    <source>
        <strain evidence="2 3">DSM 45298</strain>
    </source>
</reference>
<dbReference type="PANTHER" id="PTHR42951">
    <property type="entry name" value="METALLO-BETA-LACTAMASE DOMAIN-CONTAINING"/>
    <property type="match status" value="1"/>
</dbReference>
<dbReference type="InterPro" id="IPR001279">
    <property type="entry name" value="Metallo-B-lactamas"/>
</dbReference>
<dbReference type="Pfam" id="PF00753">
    <property type="entry name" value="Lactamase_B"/>
    <property type="match status" value="1"/>
</dbReference>
<keyword evidence="3" id="KW-1185">Reference proteome</keyword>
<feature type="domain" description="Metallo-beta-lactamase" evidence="1">
    <location>
        <begin position="20"/>
        <end position="186"/>
    </location>
</feature>
<keyword evidence="2" id="KW-0378">Hydrolase</keyword>
<gene>
    <name evidence="2" type="ORF">BKA16_004737</name>
</gene>
<proteinExistence type="predicted"/>
<dbReference type="EMBL" id="JACIFP010000003">
    <property type="protein sequence ID" value="MBB4138112.1"/>
    <property type="molecule type" value="Genomic_DNA"/>
</dbReference>
<dbReference type="InterPro" id="IPR036866">
    <property type="entry name" value="RibonucZ/Hydroxyglut_hydro"/>
</dbReference>
<dbReference type="RefSeq" id="WP_183373358.1">
    <property type="nucleotide sequence ID" value="NZ_JACIFP010000003.1"/>
</dbReference>
<dbReference type="AlphaFoldDB" id="A0A840F2H6"/>
<evidence type="ECO:0000313" key="3">
    <source>
        <dbReference type="Proteomes" id="UP000551501"/>
    </source>
</evidence>
<evidence type="ECO:0000313" key="2">
    <source>
        <dbReference type="EMBL" id="MBB4138112.1"/>
    </source>
</evidence>
<organism evidence="2 3">
    <name type="scientific">Gordonia humi</name>
    <dbReference type="NCBI Taxonomy" id="686429"/>
    <lineage>
        <taxon>Bacteria</taxon>
        <taxon>Bacillati</taxon>
        <taxon>Actinomycetota</taxon>
        <taxon>Actinomycetes</taxon>
        <taxon>Mycobacteriales</taxon>
        <taxon>Gordoniaceae</taxon>
        <taxon>Gordonia</taxon>
    </lineage>
</organism>
<dbReference type="PANTHER" id="PTHR42951:SF14">
    <property type="entry name" value="METALLO-BETA-LACTAMASE SUPERFAMILY PROTEIN"/>
    <property type="match status" value="1"/>
</dbReference>
<dbReference type="GO" id="GO:0016787">
    <property type="term" value="F:hydrolase activity"/>
    <property type="evidence" value="ECO:0007669"/>
    <property type="project" value="UniProtKB-KW"/>
</dbReference>